<evidence type="ECO:0000313" key="8">
    <source>
        <dbReference type="EMBL" id="SCU93904.1"/>
    </source>
</evidence>
<proteinExistence type="inferred from homology"/>
<evidence type="ECO:0000313" key="9">
    <source>
        <dbReference type="Proteomes" id="UP000191144"/>
    </source>
</evidence>
<dbReference type="EMBL" id="LT598477">
    <property type="protein sequence ID" value="SCU93904.1"/>
    <property type="molecule type" value="Genomic_DNA"/>
</dbReference>
<keyword evidence="5" id="KW-0507">mRNA processing</keyword>
<dbReference type="FunFam" id="2.30.30.100:FF:000050">
    <property type="entry name" value="Small nuclear ribonucleoprotein Sm D1"/>
    <property type="match status" value="1"/>
</dbReference>
<dbReference type="Gene3D" id="2.30.30.100">
    <property type="match status" value="1"/>
</dbReference>
<dbReference type="InterPro" id="IPR010920">
    <property type="entry name" value="LSM_dom_sf"/>
</dbReference>
<keyword evidence="5" id="KW-0508">mRNA splicing</keyword>
<evidence type="ECO:0000256" key="6">
    <source>
        <dbReference type="SAM" id="MobiDB-lite"/>
    </source>
</evidence>
<dbReference type="InterPro" id="IPR047575">
    <property type="entry name" value="Sm"/>
</dbReference>
<comment type="similarity">
    <text evidence="2 5">Belongs to the snRNP core protein family.</text>
</comment>
<dbReference type="InterPro" id="IPR027141">
    <property type="entry name" value="LSm4/Sm_D1/D3"/>
</dbReference>
<dbReference type="Pfam" id="PF01423">
    <property type="entry name" value="LSM"/>
    <property type="match status" value="1"/>
</dbReference>
<organism evidence="8 9">
    <name type="scientific">Lachancea meyersii CBS 8951</name>
    <dbReference type="NCBI Taxonomy" id="1266667"/>
    <lineage>
        <taxon>Eukaryota</taxon>
        <taxon>Fungi</taxon>
        <taxon>Dikarya</taxon>
        <taxon>Ascomycota</taxon>
        <taxon>Saccharomycotina</taxon>
        <taxon>Saccharomycetes</taxon>
        <taxon>Saccharomycetales</taxon>
        <taxon>Saccharomycetaceae</taxon>
        <taxon>Lachancea</taxon>
    </lineage>
</organism>
<feature type="domain" description="Sm" evidence="7">
    <location>
        <begin position="2"/>
        <end position="94"/>
    </location>
</feature>
<dbReference type="InterPro" id="IPR001163">
    <property type="entry name" value="Sm_dom_euk/arc"/>
</dbReference>
<dbReference type="PROSITE" id="PS52002">
    <property type="entry name" value="SM"/>
    <property type="match status" value="1"/>
</dbReference>
<evidence type="ECO:0000256" key="5">
    <source>
        <dbReference type="RuleBase" id="RU365054"/>
    </source>
</evidence>
<dbReference type="GO" id="GO:0003723">
    <property type="term" value="F:RNA binding"/>
    <property type="evidence" value="ECO:0007669"/>
    <property type="project" value="InterPro"/>
</dbReference>
<evidence type="ECO:0000256" key="1">
    <source>
        <dbReference type="ARBA" id="ARBA00004123"/>
    </source>
</evidence>
<feature type="region of interest" description="Disordered" evidence="6">
    <location>
        <begin position="111"/>
        <end position="159"/>
    </location>
</feature>
<evidence type="ECO:0000259" key="7">
    <source>
        <dbReference type="PROSITE" id="PS52002"/>
    </source>
</evidence>
<comment type="function">
    <text evidence="5">Plays a role in pre-mRNA splicing as a core component of the spliceosomal U1, U2, U4 and U5 small nuclear ribonucleoproteins (snRNPs), the building blocks of the spliceosome.</text>
</comment>
<sequence length="175" mass="19807">MKLVHFLMKLRNEQVTVELKNGTTVWGTLQTVSPQMNATLTDVKLSLPSKSGNGAMAGVFLTGGQHNSEQKTTALQYINIRGNTIRQIILPDSLNVDSLLVDERHLQRMRHTGKLAEDSGRKRRMESNGGQSNAPNERCEREREREIEREENGTPKPWNSGWRRVALVYPCIRNA</sequence>
<accession>A0A1G4JST5</accession>
<dbReference type="AlphaFoldDB" id="A0A1G4JST5"/>
<dbReference type="CDD" id="cd01724">
    <property type="entry name" value="Sm_D1"/>
    <property type="match status" value="1"/>
</dbReference>
<dbReference type="Proteomes" id="UP000191144">
    <property type="component" value="Chromosome F"/>
</dbReference>
<dbReference type="SMART" id="SM00651">
    <property type="entry name" value="Sm"/>
    <property type="match status" value="1"/>
</dbReference>
<dbReference type="GO" id="GO:0097525">
    <property type="term" value="C:spliceosomal snRNP complex"/>
    <property type="evidence" value="ECO:0007669"/>
    <property type="project" value="UniProtKB-ARBA"/>
</dbReference>
<dbReference type="GO" id="GO:0000387">
    <property type="term" value="P:spliceosomal snRNP assembly"/>
    <property type="evidence" value="ECO:0007669"/>
    <property type="project" value="UniProtKB-UniRule"/>
</dbReference>
<dbReference type="InterPro" id="IPR034102">
    <property type="entry name" value="Sm_D1"/>
</dbReference>
<name>A0A1G4JST5_9SACH</name>
<keyword evidence="4 5" id="KW-0687">Ribonucleoprotein</keyword>
<keyword evidence="3 5" id="KW-0539">Nucleus</keyword>
<dbReference type="OrthoDB" id="9626941at2759"/>
<keyword evidence="9" id="KW-1185">Reference proteome</keyword>
<reference evidence="9" key="1">
    <citation type="submission" date="2016-03" db="EMBL/GenBank/DDBJ databases">
        <authorList>
            <person name="Devillers Hugo."/>
        </authorList>
    </citation>
    <scope>NUCLEOTIDE SEQUENCE [LARGE SCALE GENOMIC DNA]</scope>
</reference>
<evidence type="ECO:0000256" key="2">
    <source>
        <dbReference type="ARBA" id="ARBA00008146"/>
    </source>
</evidence>
<evidence type="ECO:0000256" key="3">
    <source>
        <dbReference type="ARBA" id="ARBA00023242"/>
    </source>
</evidence>
<protein>
    <recommendedName>
        <fullName evidence="5">Small nuclear ribonucleoprotein Sm D1</fullName>
    </recommendedName>
    <alternativeName>
        <fullName evidence="5">snRNP core protein D1</fullName>
    </alternativeName>
</protein>
<comment type="subcellular location">
    <subcellularLocation>
        <location evidence="1 5">Nucleus</location>
    </subcellularLocation>
</comment>
<dbReference type="PANTHER" id="PTHR23338">
    <property type="entry name" value="SMALL NUCLEAR RIBONUCLEOPROTEIN SM"/>
    <property type="match status" value="1"/>
</dbReference>
<gene>
    <name evidence="8" type="ORF">LAME_0F05402G</name>
</gene>
<dbReference type="SUPFAM" id="SSF50182">
    <property type="entry name" value="Sm-like ribonucleoproteins"/>
    <property type="match status" value="1"/>
</dbReference>
<evidence type="ECO:0000256" key="4">
    <source>
        <dbReference type="ARBA" id="ARBA00023274"/>
    </source>
</evidence>
<feature type="compositionally biased region" description="Basic and acidic residues" evidence="6">
    <location>
        <begin position="137"/>
        <end position="153"/>
    </location>
</feature>